<gene>
    <name evidence="2" type="ORF">I316_00317</name>
</gene>
<dbReference type="AlphaFoldDB" id="A0A1B9H496"/>
<evidence type="ECO:0000313" key="3">
    <source>
        <dbReference type="Proteomes" id="UP000092666"/>
    </source>
</evidence>
<reference evidence="2 3" key="1">
    <citation type="submission" date="2013-07" db="EMBL/GenBank/DDBJ databases">
        <title>The Genome Sequence of Cryptococcus heveanensis BCC8398.</title>
        <authorList>
            <consortium name="The Broad Institute Genome Sequencing Platform"/>
            <person name="Cuomo C."/>
            <person name="Litvintseva A."/>
            <person name="Chen Y."/>
            <person name="Heitman J."/>
            <person name="Sun S."/>
            <person name="Springer D."/>
            <person name="Dromer F."/>
            <person name="Young S.K."/>
            <person name="Zeng Q."/>
            <person name="Gargeya S."/>
            <person name="Fitzgerald M."/>
            <person name="Abouelleil A."/>
            <person name="Alvarado L."/>
            <person name="Berlin A.M."/>
            <person name="Chapman S.B."/>
            <person name="Dewar J."/>
            <person name="Goldberg J."/>
            <person name="Griggs A."/>
            <person name="Gujja S."/>
            <person name="Hansen M."/>
            <person name="Howarth C."/>
            <person name="Imamovic A."/>
            <person name="Larimer J."/>
            <person name="McCowan C."/>
            <person name="Murphy C."/>
            <person name="Pearson M."/>
            <person name="Priest M."/>
            <person name="Roberts A."/>
            <person name="Saif S."/>
            <person name="Shea T."/>
            <person name="Sykes S."/>
            <person name="Wortman J."/>
            <person name="Nusbaum C."/>
            <person name="Birren B."/>
        </authorList>
    </citation>
    <scope>NUCLEOTIDE SEQUENCE [LARGE SCALE GENOMIC DNA]</scope>
    <source>
        <strain evidence="2 3">BCC8398</strain>
    </source>
</reference>
<name>A0A1B9H496_9TREE</name>
<feature type="compositionally biased region" description="Polar residues" evidence="1">
    <location>
        <begin position="214"/>
        <end position="229"/>
    </location>
</feature>
<feature type="compositionally biased region" description="Basic and acidic residues" evidence="1">
    <location>
        <begin position="246"/>
        <end position="255"/>
    </location>
</feature>
<dbReference type="Proteomes" id="UP000092666">
    <property type="component" value="Unassembled WGS sequence"/>
</dbReference>
<feature type="compositionally biased region" description="Polar residues" evidence="1">
    <location>
        <begin position="256"/>
        <end position="272"/>
    </location>
</feature>
<feature type="compositionally biased region" description="Low complexity" evidence="1">
    <location>
        <begin position="277"/>
        <end position="289"/>
    </location>
</feature>
<feature type="compositionally biased region" description="Low complexity" evidence="1">
    <location>
        <begin position="234"/>
        <end position="244"/>
    </location>
</feature>
<feature type="region of interest" description="Disordered" evidence="1">
    <location>
        <begin position="1"/>
        <end position="22"/>
    </location>
</feature>
<feature type="compositionally biased region" description="Low complexity" evidence="1">
    <location>
        <begin position="299"/>
        <end position="313"/>
    </location>
</feature>
<feature type="compositionally biased region" description="Low complexity" evidence="1">
    <location>
        <begin position="327"/>
        <end position="350"/>
    </location>
</feature>
<feature type="compositionally biased region" description="Gly residues" evidence="1">
    <location>
        <begin position="383"/>
        <end position="392"/>
    </location>
</feature>
<proteinExistence type="predicted"/>
<protein>
    <submittedName>
        <fullName evidence="2">Uncharacterized protein</fullName>
    </submittedName>
</protein>
<dbReference type="EMBL" id="KI669492">
    <property type="protein sequence ID" value="OCF38093.1"/>
    <property type="molecule type" value="Genomic_DNA"/>
</dbReference>
<evidence type="ECO:0000256" key="1">
    <source>
        <dbReference type="SAM" id="MobiDB-lite"/>
    </source>
</evidence>
<feature type="region of interest" description="Disordered" evidence="1">
    <location>
        <begin position="96"/>
        <end position="392"/>
    </location>
</feature>
<accession>A0A1B9H496</accession>
<organism evidence="2 3">
    <name type="scientific">Kwoniella heveanensis BCC8398</name>
    <dbReference type="NCBI Taxonomy" id="1296120"/>
    <lineage>
        <taxon>Eukaryota</taxon>
        <taxon>Fungi</taxon>
        <taxon>Dikarya</taxon>
        <taxon>Basidiomycota</taxon>
        <taxon>Agaricomycotina</taxon>
        <taxon>Tremellomycetes</taxon>
        <taxon>Tremellales</taxon>
        <taxon>Cryptococcaceae</taxon>
        <taxon>Kwoniella</taxon>
    </lineage>
</organism>
<evidence type="ECO:0000313" key="2">
    <source>
        <dbReference type="EMBL" id="OCF38093.1"/>
    </source>
</evidence>
<reference evidence="3" key="2">
    <citation type="submission" date="2013-12" db="EMBL/GenBank/DDBJ databases">
        <title>Evolution of pathogenesis and genome organization in the Tremellales.</title>
        <authorList>
            <person name="Cuomo C."/>
            <person name="Litvintseva A."/>
            <person name="Heitman J."/>
            <person name="Chen Y."/>
            <person name="Sun S."/>
            <person name="Springer D."/>
            <person name="Dromer F."/>
            <person name="Young S."/>
            <person name="Zeng Q."/>
            <person name="Chapman S."/>
            <person name="Gujja S."/>
            <person name="Saif S."/>
            <person name="Birren B."/>
        </authorList>
    </citation>
    <scope>NUCLEOTIDE SEQUENCE [LARGE SCALE GENOMIC DNA]</scope>
    <source>
        <strain evidence="3">BCC8398</strain>
    </source>
</reference>
<keyword evidence="3" id="KW-1185">Reference proteome</keyword>
<sequence>MASFSPSPSPGPGLSSTSSISQSQIPDITANHLIALPQLLHPLSPALAALHMARLRLALSVPNHLPGSGLGSSSQKAVGGAGGVAGQWCHLCGGLRQGTGGAERRRPSKKLQAEAMRTGPQRRGSGGSGSSQSWKGTGAKGGKGSSTATDTATRAKRKAPECETCGASFKRPKPSLSTLQEFPPARRTRRATRAADAERTTVTVATDSREENRSQSPNEDGTVLSSGNLSKVDPGSGPASAAASLKRAEGDDRTSRSATDGGTSHIKSQTGPNRGDTPTQTATPTVAVPLPTPIPKPKPLLARPSFSHISSSSPNLPTYPKPAPAIPLSSQPQSQSQSLAKNTAASTGHSSGVGAGGSGKRKKKSGLAKLLAENKERQQAGASQGGGMWGLG</sequence>